<dbReference type="Pfam" id="PF02482">
    <property type="entry name" value="Ribosomal_S30AE"/>
    <property type="match status" value="1"/>
</dbReference>
<evidence type="ECO:0000313" key="1">
    <source>
        <dbReference type="EMBL" id="OHA27226.1"/>
    </source>
</evidence>
<sequence>MRITIKTTNITLTPEISDYLGKRLESLEKLTTRDNEVAIADVEIGRTSTHHHTGDIYRAEINIHIGHKSFRAVKETGDLLTSIDAAKDQMMEELRSDKDRRLSLLRRGSQHVKAIIKGFPWWRRRR</sequence>
<evidence type="ECO:0000313" key="2">
    <source>
        <dbReference type="Proteomes" id="UP000177565"/>
    </source>
</evidence>
<dbReference type="EMBL" id="MHRQ01000010">
    <property type="protein sequence ID" value="OHA27226.1"/>
    <property type="molecule type" value="Genomic_DNA"/>
</dbReference>
<dbReference type="InterPro" id="IPR003489">
    <property type="entry name" value="RHF/RaiA"/>
</dbReference>
<dbReference type="STRING" id="1802312.A3C06_03990"/>
<dbReference type="NCBIfam" id="TIGR00741">
    <property type="entry name" value="yfiA"/>
    <property type="match status" value="1"/>
</dbReference>
<accession>A0A1G2MTM6</accession>
<dbReference type="InterPro" id="IPR036567">
    <property type="entry name" value="RHF-like"/>
</dbReference>
<proteinExistence type="predicted"/>
<dbReference type="Proteomes" id="UP000177565">
    <property type="component" value="Unassembled WGS sequence"/>
</dbReference>
<protein>
    <submittedName>
        <fullName evidence="1">Ribosomal subunit interface protein</fullName>
    </submittedName>
</protein>
<name>A0A1G2MTM6_9BACT</name>
<dbReference type="SUPFAM" id="SSF69754">
    <property type="entry name" value="Ribosome binding protein Y (YfiA homologue)"/>
    <property type="match status" value="1"/>
</dbReference>
<gene>
    <name evidence="1" type="ORF">A3C06_03990</name>
</gene>
<dbReference type="AlphaFoldDB" id="A0A1G2MTM6"/>
<organism evidence="1 2">
    <name type="scientific">Candidatus Taylorbacteria bacterium RIFCSPHIGHO2_02_FULL_46_13</name>
    <dbReference type="NCBI Taxonomy" id="1802312"/>
    <lineage>
        <taxon>Bacteria</taxon>
        <taxon>Candidatus Tayloriibacteriota</taxon>
    </lineage>
</organism>
<comment type="caution">
    <text evidence="1">The sequence shown here is derived from an EMBL/GenBank/DDBJ whole genome shotgun (WGS) entry which is preliminary data.</text>
</comment>
<reference evidence="1 2" key="1">
    <citation type="journal article" date="2016" name="Nat. Commun.">
        <title>Thousands of microbial genomes shed light on interconnected biogeochemical processes in an aquifer system.</title>
        <authorList>
            <person name="Anantharaman K."/>
            <person name="Brown C.T."/>
            <person name="Hug L.A."/>
            <person name="Sharon I."/>
            <person name="Castelle C.J."/>
            <person name="Probst A.J."/>
            <person name="Thomas B.C."/>
            <person name="Singh A."/>
            <person name="Wilkins M.J."/>
            <person name="Karaoz U."/>
            <person name="Brodie E.L."/>
            <person name="Williams K.H."/>
            <person name="Hubbard S.S."/>
            <person name="Banfield J.F."/>
        </authorList>
    </citation>
    <scope>NUCLEOTIDE SEQUENCE [LARGE SCALE GENOMIC DNA]</scope>
</reference>
<dbReference type="Gene3D" id="3.30.160.100">
    <property type="entry name" value="Ribosome hibernation promotion factor-like"/>
    <property type="match status" value="1"/>
</dbReference>